<organism evidence="2 3">
    <name type="scientific">Reyranella aquatilis</name>
    <dbReference type="NCBI Taxonomy" id="2035356"/>
    <lineage>
        <taxon>Bacteria</taxon>
        <taxon>Pseudomonadati</taxon>
        <taxon>Pseudomonadota</taxon>
        <taxon>Alphaproteobacteria</taxon>
        <taxon>Hyphomicrobiales</taxon>
        <taxon>Reyranellaceae</taxon>
        <taxon>Reyranella</taxon>
    </lineage>
</organism>
<evidence type="ECO:0000313" key="3">
    <source>
        <dbReference type="Proteomes" id="UP001198862"/>
    </source>
</evidence>
<gene>
    <name evidence="2" type="ORF">LJ725_16915</name>
</gene>
<sequence length="235" mass="26258">MTQLIHQEESVPDRDAAGVFSVELGDETFEFRRVRFDDRKVVGLQIAEAAGAHPIEAFAILRHLRSGELESIRPSEPVDLGEKGVERFFVIRGDDLHRFTVEGLSMEWPKAKLATKNIKFLAKAAEGQVLVLDSEDGDVVLDDDDLVDLAAKGVERLMLRHPPKTVTVYYKEAPFELERGTYTTEQLIAVFSAPAGYLLDLIERDGEFRELKPGESIKIREGQEFSSHPPAGHSS</sequence>
<dbReference type="Proteomes" id="UP001198862">
    <property type="component" value="Unassembled WGS sequence"/>
</dbReference>
<dbReference type="EMBL" id="JAJISD010000007">
    <property type="protein sequence ID" value="MCC8430654.1"/>
    <property type="molecule type" value="Genomic_DNA"/>
</dbReference>
<keyword evidence="3" id="KW-1185">Reference proteome</keyword>
<reference evidence="2 3" key="1">
    <citation type="submission" date="2021-11" db="EMBL/GenBank/DDBJ databases">
        <authorList>
            <person name="Lee D.-H."/>
            <person name="Kim S.-B."/>
        </authorList>
    </citation>
    <scope>NUCLEOTIDE SEQUENCE [LARGE SCALE GENOMIC DNA]</scope>
    <source>
        <strain evidence="2 3">KCTC 52223</strain>
    </source>
</reference>
<evidence type="ECO:0000313" key="2">
    <source>
        <dbReference type="EMBL" id="MCC8430654.1"/>
    </source>
</evidence>
<accession>A0ABS8KX24</accession>
<comment type="caution">
    <text evidence="2">The sequence shown here is derived from an EMBL/GenBank/DDBJ whole genome shotgun (WGS) entry which is preliminary data.</text>
</comment>
<dbReference type="Pfam" id="PF14452">
    <property type="entry name" value="Multi_ubiq"/>
    <property type="match status" value="2"/>
</dbReference>
<proteinExistence type="predicted"/>
<name>A0ABS8KX24_9HYPH</name>
<dbReference type="InterPro" id="IPR027802">
    <property type="entry name" value="Multi-ubiquitin_dom"/>
</dbReference>
<protein>
    <submittedName>
        <fullName evidence="2">Multiubiquitin domain-containing protein</fullName>
    </submittedName>
</protein>
<feature type="domain" description="Multi-ubiquitin" evidence="1">
    <location>
        <begin position="30"/>
        <end position="91"/>
    </location>
</feature>
<feature type="domain" description="Multi-ubiquitin" evidence="1">
    <location>
        <begin position="98"/>
        <end position="157"/>
    </location>
</feature>
<dbReference type="RefSeq" id="WP_230551807.1">
    <property type="nucleotide sequence ID" value="NZ_JAJISD010000007.1"/>
</dbReference>
<evidence type="ECO:0000259" key="1">
    <source>
        <dbReference type="Pfam" id="PF14452"/>
    </source>
</evidence>